<dbReference type="HAMAP" id="MF_01077">
    <property type="entry name" value="RimP"/>
    <property type="match status" value="1"/>
</dbReference>
<feature type="domain" description="Ribosome maturation factor RimP C-terminal" evidence="5">
    <location>
        <begin position="89"/>
        <end position="154"/>
    </location>
</feature>
<evidence type="ECO:0000313" key="10">
    <source>
        <dbReference type="Proteomes" id="UP000094271"/>
    </source>
</evidence>
<dbReference type="PATRIC" id="fig|1432052.4.peg.3944"/>
<comment type="caution">
    <text evidence="6">The sequence shown here is derived from an EMBL/GenBank/DDBJ whole genome shotgun (WGS) entry which is preliminary data.</text>
</comment>
<dbReference type="GO" id="GO:0000028">
    <property type="term" value="P:ribosomal small subunit assembly"/>
    <property type="evidence" value="ECO:0007669"/>
    <property type="project" value="TreeGrafter"/>
</dbReference>
<dbReference type="AlphaFoldDB" id="A0A1E3AFZ3"/>
<dbReference type="Pfam" id="PF17384">
    <property type="entry name" value="DUF150_C"/>
    <property type="match status" value="1"/>
</dbReference>
<dbReference type="Gene3D" id="3.30.300.70">
    <property type="entry name" value="RimP-like superfamily, N-terminal"/>
    <property type="match status" value="1"/>
</dbReference>
<reference evidence="8 11" key="2">
    <citation type="submission" date="2016-08" db="EMBL/GenBank/DDBJ databases">
        <title>Characterization of Isolates of Eisenbergiella tayi Derived from Blood Cultures, Using Whole Genome Sequencing.</title>
        <authorList>
            <person name="Bernier A.-M."/>
            <person name="Burdz T."/>
            <person name="Wiebe D."/>
            <person name="Bernard K."/>
        </authorList>
    </citation>
    <scope>NUCLEOTIDE SEQUENCE [LARGE SCALE GENOMIC DNA]</scope>
    <source>
        <strain evidence="8 11">NML120146</strain>
    </source>
</reference>
<dbReference type="SUPFAM" id="SSF74942">
    <property type="entry name" value="YhbC-like, C-terminal domain"/>
    <property type="match status" value="1"/>
</dbReference>
<name>A0A1E3AFZ3_9FIRM</name>
<evidence type="ECO:0000256" key="1">
    <source>
        <dbReference type="ARBA" id="ARBA00022490"/>
    </source>
</evidence>
<dbReference type="Proteomes" id="UP000094067">
    <property type="component" value="Unassembled WGS sequence"/>
</dbReference>
<evidence type="ECO:0000313" key="9">
    <source>
        <dbReference type="Proteomes" id="UP000094067"/>
    </source>
</evidence>
<dbReference type="Proteomes" id="UP000094869">
    <property type="component" value="Unassembled WGS sequence"/>
</dbReference>
<comment type="similarity">
    <text evidence="3">Belongs to the RimP family.</text>
</comment>
<evidence type="ECO:0000313" key="7">
    <source>
        <dbReference type="EMBL" id="ODR51781.1"/>
    </source>
</evidence>
<dbReference type="EMBL" id="MEHA01000008">
    <property type="protein sequence ID" value="ODR51781.1"/>
    <property type="molecule type" value="Genomic_DNA"/>
</dbReference>
<dbReference type="EMBL" id="MCGH01000002">
    <property type="protein sequence ID" value="ODM07658.1"/>
    <property type="molecule type" value="Genomic_DNA"/>
</dbReference>
<dbReference type="Gene3D" id="2.30.30.180">
    <property type="entry name" value="Ribosome maturation factor RimP, C-terminal domain"/>
    <property type="match status" value="1"/>
</dbReference>
<dbReference type="FunFam" id="3.30.300.70:FF:000001">
    <property type="entry name" value="Ribosome maturation factor RimP"/>
    <property type="match status" value="1"/>
</dbReference>
<comment type="subcellular location">
    <subcellularLocation>
        <location evidence="3">Cytoplasm</location>
    </subcellularLocation>
</comment>
<dbReference type="CDD" id="cd01734">
    <property type="entry name" value="YlxS_C"/>
    <property type="match status" value="1"/>
</dbReference>
<dbReference type="InterPro" id="IPR003728">
    <property type="entry name" value="Ribosome_maturation_RimP"/>
</dbReference>
<dbReference type="InterPro" id="IPR028989">
    <property type="entry name" value="RimP_N"/>
</dbReference>
<dbReference type="Proteomes" id="UP000094271">
    <property type="component" value="Unassembled WGS sequence"/>
</dbReference>
<reference evidence="6 9" key="1">
    <citation type="submission" date="2016-07" db="EMBL/GenBank/DDBJ databases">
        <title>Characterization of isolates of Eisenbergiella tayi derived from blood cultures, using whole genome sequencing.</title>
        <authorList>
            <person name="Burdz T."/>
            <person name="Wiebe D."/>
            <person name="Huynh C."/>
            <person name="Bernard K."/>
        </authorList>
    </citation>
    <scope>NUCLEOTIDE SEQUENCE [LARGE SCALE GENOMIC DNA]</scope>
    <source>
        <strain evidence="6 9">NML 110608</strain>
    </source>
</reference>
<evidence type="ECO:0000313" key="6">
    <source>
        <dbReference type="EMBL" id="ODM07658.1"/>
    </source>
</evidence>
<dbReference type="GO" id="GO:0005829">
    <property type="term" value="C:cytosol"/>
    <property type="evidence" value="ECO:0007669"/>
    <property type="project" value="TreeGrafter"/>
</dbReference>
<dbReference type="PANTHER" id="PTHR33867">
    <property type="entry name" value="RIBOSOME MATURATION FACTOR RIMP"/>
    <property type="match status" value="1"/>
</dbReference>
<dbReference type="RefSeq" id="WP_044968340.1">
    <property type="nucleotide sequence ID" value="NZ_BAABXS010000001.1"/>
</dbReference>
<dbReference type="PANTHER" id="PTHR33867:SF1">
    <property type="entry name" value="RIBOSOME MATURATION FACTOR RIMP"/>
    <property type="match status" value="1"/>
</dbReference>
<protein>
    <recommendedName>
        <fullName evidence="3">Ribosome maturation factor RimP</fullName>
    </recommendedName>
</protein>
<dbReference type="InterPro" id="IPR036847">
    <property type="entry name" value="RimP_C_sf"/>
</dbReference>
<proteinExistence type="inferred from homology"/>
<comment type="function">
    <text evidence="3">Required for maturation of 30S ribosomal subunits.</text>
</comment>
<feature type="domain" description="Ribosome maturation factor RimP N-terminal" evidence="4">
    <location>
        <begin position="14"/>
        <end position="85"/>
    </location>
</feature>
<evidence type="ECO:0000313" key="11">
    <source>
        <dbReference type="Proteomes" id="UP000094869"/>
    </source>
</evidence>
<accession>A0A1E3AFZ3</accession>
<organism evidence="6 9">
    <name type="scientific">Eisenbergiella tayi</name>
    <dbReference type="NCBI Taxonomy" id="1432052"/>
    <lineage>
        <taxon>Bacteria</taxon>
        <taxon>Bacillati</taxon>
        <taxon>Bacillota</taxon>
        <taxon>Clostridia</taxon>
        <taxon>Lachnospirales</taxon>
        <taxon>Lachnospiraceae</taxon>
        <taxon>Eisenbergiella</taxon>
    </lineage>
</organism>
<dbReference type="EMBL" id="MEHD01000023">
    <property type="protein sequence ID" value="ODR56499.1"/>
    <property type="molecule type" value="Genomic_DNA"/>
</dbReference>
<dbReference type="SUPFAM" id="SSF75420">
    <property type="entry name" value="YhbC-like, N-terminal domain"/>
    <property type="match status" value="1"/>
</dbReference>
<reference evidence="7 10" key="3">
    <citation type="submission" date="2016-08" db="EMBL/GenBank/DDBJ databases">
        <authorList>
            <person name="Seilhamer J.J."/>
        </authorList>
    </citation>
    <scope>NUCLEOTIDE SEQUENCE [LARGE SCALE GENOMIC DNA]</scope>
    <source>
        <strain evidence="7 10">NML150140-1</strain>
    </source>
</reference>
<dbReference type="Pfam" id="PF02576">
    <property type="entry name" value="RimP_N"/>
    <property type="match status" value="1"/>
</dbReference>
<dbReference type="OrthoDB" id="9805006at2"/>
<keyword evidence="1 3" id="KW-0963">Cytoplasm</keyword>
<evidence type="ECO:0000256" key="2">
    <source>
        <dbReference type="ARBA" id="ARBA00022517"/>
    </source>
</evidence>
<evidence type="ECO:0000259" key="5">
    <source>
        <dbReference type="Pfam" id="PF17384"/>
    </source>
</evidence>
<dbReference type="InterPro" id="IPR035956">
    <property type="entry name" value="RimP_N_sf"/>
</dbReference>
<sequence length="154" mass="17653">MSKGKAVENRTEELLAPIAEENGVEIYDVEYLKEGSDWYLRAYIDKPEGVNIQDCENVSRALSDKLDEVDFIDDAYILEVSSPGLGRTLKKDKHLEKSLGEEVELRLYKPRDKQKEFTGILKSFDADSVIIETEEEEKVFARSEIALIRLAFDF</sequence>
<evidence type="ECO:0000313" key="8">
    <source>
        <dbReference type="EMBL" id="ODR56499.1"/>
    </source>
</evidence>
<evidence type="ECO:0000259" key="4">
    <source>
        <dbReference type="Pfam" id="PF02576"/>
    </source>
</evidence>
<dbReference type="GO" id="GO:0006412">
    <property type="term" value="P:translation"/>
    <property type="evidence" value="ECO:0007669"/>
    <property type="project" value="TreeGrafter"/>
</dbReference>
<evidence type="ECO:0000256" key="3">
    <source>
        <dbReference type="HAMAP-Rule" id="MF_01077"/>
    </source>
</evidence>
<dbReference type="InterPro" id="IPR028998">
    <property type="entry name" value="RimP_C"/>
</dbReference>
<keyword evidence="2 3" id="KW-0690">Ribosome biogenesis</keyword>
<gene>
    <name evidence="3 6" type="primary">rimP</name>
    <name evidence="7" type="ORF">BEI59_12750</name>
    <name evidence="6" type="ORF">BEI61_03549</name>
    <name evidence="8" type="ORF">BEI63_13415</name>
</gene>
<keyword evidence="11" id="KW-1185">Reference proteome</keyword>